<keyword evidence="4" id="KW-0233">DNA recombination</keyword>
<sequence>MAGSITKVGLKFRVTLDHGVDGNGKRLRKYVTASTEEEAKKLLTEFEYNQQRNLVVQTTKMTIGEFLSHWMDNYVKYNCEETTVYGYRNIIDKHVVPYLGHFELQKLQPIHVQQYYKFLMDEKRLSPNTVHKHHACIRKALDYGLKQQFVYRNVSDAVSLPKKKRFKGQTYTREQLNTLLDNAKDTQLELPIFLAGYLGVRREEIAGLEWSAVDFDDRVIRIVKVRTSAGAVEVVKVPKTETSRRTLYMTDELQAVFLKTKQYQTEMKRVLGDEYVDTDYVYVQDSGKPYRVNTITEQFKAFLKKNGFPSIRLHDLRHTFASILYDEGVDLKAISEALGHSDLGTTNKIYTHLFDDTHKKTVSAMSRALGRTKDEKN</sequence>
<dbReference type="SUPFAM" id="SSF56349">
    <property type="entry name" value="DNA breaking-rejoining enzymes"/>
    <property type="match status" value="1"/>
</dbReference>
<evidence type="ECO:0000256" key="1">
    <source>
        <dbReference type="ARBA" id="ARBA00008857"/>
    </source>
</evidence>
<dbReference type="InterPro" id="IPR013762">
    <property type="entry name" value="Integrase-like_cat_sf"/>
</dbReference>
<keyword evidence="9" id="KW-1185">Reference proteome</keyword>
<dbReference type="Gene3D" id="1.10.443.10">
    <property type="entry name" value="Intergrase catalytic core"/>
    <property type="match status" value="1"/>
</dbReference>
<keyword evidence="3 5" id="KW-0238">DNA-binding</keyword>
<dbReference type="CDD" id="cd01189">
    <property type="entry name" value="INT_ICEBs1_C_like"/>
    <property type="match status" value="1"/>
</dbReference>
<dbReference type="Pfam" id="PF14659">
    <property type="entry name" value="Phage_int_SAM_3"/>
    <property type="match status" value="1"/>
</dbReference>
<evidence type="ECO:0000313" key="9">
    <source>
        <dbReference type="Proteomes" id="UP001596378"/>
    </source>
</evidence>
<evidence type="ECO:0000256" key="2">
    <source>
        <dbReference type="ARBA" id="ARBA00022908"/>
    </source>
</evidence>
<dbReference type="InterPro" id="IPR010998">
    <property type="entry name" value="Integrase_recombinase_N"/>
</dbReference>
<accession>A0ABW2F557</accession>
<dbReference type="InterPro" id="IPR002104">
    <property type="entry name" value="Integrase_catalytic"/>
</dbReference>
<comment type="caution">
    <text evidence="8">The sequence shown here is derived from an EMBL/GenBank/DDBJ whole genome shotgun (WGS) entry which is preliminary data.</text>
</comment>
<evidence type="ECO:0000256" key="4">
    <source>
        <dbReference type="ARBA" id="ARBA00023172"/>
    </source>
</evidence>
<feature type="domain" description="Tyr recombinase" evidence="6">
    <location>
        <begin position="166"/>
        <end position="364"/>
    </location>
</feature>
<dbReference type="InterPro" id="IPR004107">
    <property type="entry name" value="Integrase_SAM-like_N"/>
</dbReference>
<protein>
    <submittedName>
        <fullName evidence="8">Tyrosine recombinase XerC</fullName>
    </submittedName>
</protein>
<comment type="similarity">
    <text evidence="1">Belongs to the 'phage' integrase family.</text>
</comment>
<keyword evidence="2" id="KW-0229">DNA integration</keyword>
<dbReference type="InterPro" id="IPR050090">
    <property type="entry name" value="Tyrosine_recombinase_XerCD"/>
</dbReference>
<name>A0ABW2F557_9BACL</name>
<dbReference type="RefSeq" id="WP_378045354.1">
    <property type="nucleotide sequence ID" value="NZ_JBHMDN010000007.1"/>
</dbReference>
<dbReference type="PROSITE" id="PS51900">
    <property type="entry name" value="CB"/>
    <property type="match status" value="1"/>
</dbReference>
<dbReference type="PANTHER" id="PTHR30349:SF64">
    <property type="entry name" value="PROPHAGE INTEGRASE INTD-RELATED"/>
    <property type="match status" value="1"/>
</dbReference>
<gene>
    <name evidence="8" type="primary">xerC</name>
    <name evidence="8" type="ORF">ACFQMJ_07410</name>
</gene>
<dbReference type="Proteomes" id="UP001596378">
    <property type="component" value="Unassembled WGS sequence"/>
</dbReference>
<dbReference type="InterPro" id="IPR011010">
    <property type="entry name" value="DNA_brk_join_enz"/>
</dbReference>
<evidence type="ECO:0000259" key="6">
    <source>
        <dbReference type="PROSITE" id="PS51898"/>
    </source>
</evidence>
<dbReference type="Pfam" id="PF00589">
    <property type="entry name" value="Phage_integrase"/>
    <property type="match status" value="1"/>
</dbReference>
<dbReference type="EMBL" id="JBHTAI010000004">
    <property type="protein sequence ID" value="MFC7148357.1"/>
    <property type="molecule type" value="Genomic_DNA"/>
</dbReference>
<evidence type="ECO:0000313" key="8">
    <source>
        <dbReference type="EMBL" id="MFC7148357.1"/>
    </source>
</evidence>
<proteinExistence type="inferred from homology"/>
<organism evidence="8 9">
    <name type="scientific">Cohnella cellulosilytica</name>
    <dbReference type="NCBI Taxonomy" id="986710"/>
    <lineage>
        <taxon>Bacteria</taxon>
        <taxon>Bacillati</taxon>
        <taxon>Bacillota</taxon>
        <taxon>Bacilli</taxon>
        <taxon>Bacillales</taxon>
        <taxon>Paenibacillaceae</taxon>
        <taxon>Cohnella</taxon>
    </lineage>
</organism>
<evidence type="ECO:0000259" key="7">
    <source>
        <dbReference type="PROSITE" id="PS51900"/>
    </source>
</evidence>
<reference evidence="9" key="1">
    <citation type="journal article" date="2019" name="Int. J. Syst. Evol. Microbiol.">
        <title>The Global Catalogue of Microorganisms (GCM) 10K type strain sequencing project: providing services to taxonomists for standard genome sequencing and annotation.</title>
        <authorList>
            <consortium name="The Broad Institute Genomics Platform"/>
            <consortium name="The Broad Institute Genome Sequencing Center for Infectious Disease"/>
            <person name="Wu L."/>
            <person name="Ma J."/>
        </authorList>
    </citation>
    <scope>NUCLEOTIDE SEQUENCE [LARGE SCALE GENOMIC DNA]</scope>
    <source>
        <strain evidence="9">KCTC 12907</strain>
    </source>
</reference>
<dbReference type="InterPro" id="IPR044068">
    <property type="entry name" value="CB"/>
</dbReference>
<evidence type="ECO:0000256" key="5">
    <source>
        <dbReference type="PROSITE-ProRule" id="PRU01248"/>
    </source>
</evidence>
<feature type="domain" description="Core-binding (CB)" evidence="7">
    <location>
        <begin position="65"/>
        <end position="145"/>
    </location>
</feature>
<dbReference type="Gene3D" id="1.10.150.130">
    <property type="match status" value="1"/>
</dbReference>
<dbReference type="PROSITE" id="PS51898">
    <property type="entry name" value="TYR_RECOMBINASE"/>
    <property type="match status" value="1"/>
</dbReference>
<evidence type="ECO:0000256" key="3">
    <source>
        <dbReference type="ARBA" id="ARBA00023125"/>
    </source>
</evidence>
<dbReference type="PANTHER" id="PTHR30349">
    <property type="entry name" value="PHAGE INTEGRASE-RELATED"/>
    <property type="match status" value="1"/>
</dbReference>